<evidence type="ECO:0000313" key="5">
    <source>
        <dbReference type="Proteomes" id="UP001390963"/>
    </source>
</evidence>
<name>A0AB35YW80_9FLAO</name>
<feature type="signal peptide" evidence="1">
    <location>
        <begin position="1"/>
        <end position="19"/>
    </location>
</feature>
<gene>
    <name evidence="3" type="ORF">VZD24_14260</name>
    <name evidence="2" type="ORF">VZD85_13995</name>
</gene>
<keyword evidence="5" id="KW-1185">Reference proteome</keyword>
<dbReference type="AlphaFoldDB" id="A0AB35YW80"/>
<evidence type="ECO:0000313" key="3">
    <source>
        <dbReference type="EMBL" id="MEM0574685.1"/>
    </source>
</evidence>
<evidence type="ECO:0000256" key="1">
    <source>
        <dbReference type="SAM" id="SignalP"/>
    </source>
</evidence>
<dbReference type="Proteomes" id="UP001388259">
    <property type="component" value="Unassembled WGS sequence"/>
</dbReference>
<sequence>MKNVILALAFMLTGTFAFATENVNPLNEHSKIVDLMQALTATYNLDITNAEITCYILHVVIRPDGSQMGSFTLEAPDGHPDCNGIVYHYM</sequence>
<dbReference type="Proteomes" id="UP001390963">
    <property type="component" value="Unassembled WGS sequence"/>
</dbReference>
<evidence type="ECO:0000313" key="2">
    <source>
        <dbReference type="EMBL" id="MEM0519470.1"/>
    </source>
</evidence>
<proteinExistence type="predicted"/>
<accession>A0AB35YW80</accession>
<dbReference type="RefSeq" id="WP_279450135.1">
    <property type="nucleotide sequence ID" value="NZ_JAZBJM010000014.1"/>
</dbReference>
<organism evidence="2 4">
    <name type="scientific">Aequorivita flava</name>
    <dbReference type="NCBI Taxonomy" id="3114371"/>
    <lineage>
        <taxon>Bacteria</taxon>
        <taxon>Pseudomonadati</taxon>
        <taxon>Bacteroidota</taxon>
        <taxon>Flavobacteriia</taxon>
        <taxon>Flavobacteriales</taxon>
        <taxon>Flavobacteriaceae</taxon>
        <taxon>Aequorivita</taxon>
    </lineage>
</organism>
<keyword evidence="1" id="KW-0732">Signal</keyword>
<reference evidence="2 5" key="1">
    <citation type="submission" date="2024-01" db="EMBL/GenBank/DDBJ databases">
        <title>Aequorivita flavus sp. nov., isolated from deep-sea sediment.</title>
        <authorList>
            <person name="Chen X."/>
        </authorList>
    </citation>
    <scope>NUCLEOTIDE SEQUENCE</scope>
    <source>
        <strain evidence="2">MCCC 1A16923</strain>
        <strain evidence="3 5">MCCC 1A16935</strain>
    </source>
</reference>
<feature type="chain" id="PRO_5044349436" evidence="1">
    <location>
        <begin position="20"/>
        <end position="90"/>
    </location>
</feature>
<dbReference type="EMBL" id="JBANCF010000016">
    <property type="protein sequence ID" value="MEM0574685.1"/>
    <property type="molecule type" value="Genomic_DNA"/>
</dbReference>
<protein>
    <submittedName>
        <fullName evidence="2">Uncharacterized protein</fullName>
    </submittedName>
</protein>
<comment type="caution">
    <text evidence="2">The sequence shown here is derived from an EMBL/GenBank/DDBJ whole genome shotgun (WGS) entry which is preliminary data.</text>
</comment>
<evidence type="ECO:0000313" key="4">
    <source>
        <dbReference type="Proteomes" id="UP001388259"/>
    </source>
</evidence>
<dbReference type="EMBL" id="JAZBJM010000014">
    <property type="protein sequence ID" value="MEM0519470.1"/>
    <property type="molecule type" value="Genomic_DNA"/>
</dbReference>